<dbReference type="RefSeq" id="WP_058504877.1">
    <property type="nucleotide sequence ID" value="NZ_CAAAIF010000025.1"/>
</dbReference>
<reference evidence="2 3" key="1">
    <citation type="submission" date="2015-11" db="EMBL/GenBank/DDBJ databases">
        <title>Genomic analysis of 38 Legionella species identifies large and diverse effector repertoires.</title>
        <authorList>
            <person name="Burstein D."/>
            <person name="Amaro F."/>
            <person name="Zusman T."/>
            <person name="Lifshitz Z."/>
            <person name="Cohen O."/>
            <person name="Gilbert J.A."/>
            <person name="Pupko T."/>
            <person name="Shuman H.A."/>
            <person name="Segal G."/>
        </authorList>
    </citation>
    <scope>NUCLEOTIDE SEQUENCE [LARGE SCALE GENOMIC DNA]</scope>
    <source>
        <strain evidence="2 3">ATCC 49506</strain>
    </source>
</reference>
<evidence type="ECO:0000313" key="3">
    <source>
        <dbReference type="Proteomes" id="UP000054725"/>
    </source>
</evidence>
<sequence>MKTYFERNYCFYHTKISFEENAALLLERKTLLSHVKESIPLVSFSPESKVSRKNLSITARFFLTIELLIILGFCITLFRAPSYLSVINIPLTLIFITIFLLSSIVYYLSVTKSRLYFYYYNDNPAFHLLYQKKNLEQRKWREAFKTAVINERVNFDKENFIKIRKGIESLKRQNLISKVFLEELHFRLQSLENTNIREV</sequence>
<keyword evidence="1" id="KW-0472">Membrane</keyword>
<dbReference type="Proteomes" id="UP000054725">
    <property type="component" value="Unassembled WGS sequence"/>
</dbReference>
<proteinExistence type="predicted"/>
<evidence type="ECO:0000256" key="1">
    <source>
        <dbReference type="SAM" id="Phobius"/>
    </source>
</evidence>
<evidence type="ECO:0000313" key="2">
    <source>
        <dbReference type="EMBL" id="KTD35166.1"/>
    </source>
</evidence>
<keyword evidence="3" id="KW-1185">Reference proteome</keyword>
<dbReference type="AlphaFoldDB" id="A0A0W0WS53"/>
<keyword evidence="1" id="KW-1133">Transmembrane helix</keyword>
<dbReference type="EMBL" id="LNYO01000016">
    <property type="protein sequence ID" value="KTD35166.1"/>
    <property type="molecule type" value="Genomic_DNA"/>
</dbReference>
<dbReference type="PATRIC" id="fig|45070.6.peg.1929"/>
<evidence type="ECO:0008006" key="4">
    <source>
        <dbReference type="Google" id="ProtNLM"/>
    </source>
</evidence>
<dbReference type="OrthoDB" id="5653841at2"/>
<name>A0A0W0WS53_9GAMM</name>
<comment type="caution">
    <text evidence="2">The sequence shown here is derived from an EMBL/GenBank/DDBJ whole genome shotgun (WGS) entry which is preliminary data.</text>
</comment>
<dbReference type="STRING" id="45070.Lnau_1837"/>
<feature type="transmembrane region" description="Helical" evidence="1">
    <location>
        <begin position="86"/>
        <end position="108"/>
    </location>
</feature>
<protein>
    <recommendedName>
        <fullName evidence="4">Transmembrane protein</fullName>
    </recommendedName>
</protein>
<organism evidence="2 3">
    <name type="scientific">Legionella nautarum</name>
    <dbReference type="NCBI Taxonomy" id="45070"/>
    <lineage>
        <taxon>Bacteria</taxon>
        <taxon>Pseudomonadati</taxon>
        <taxon>Pseudomonadota</taxon>
        <taxon>Gammaproteobacteria</taxon>
        <taxon>Legionellales</taxon>
        <taxon>Legionellaceae</taxon>
        <taxon>Legionella</taxon>
    </lineage>
</organism>
<accession>A0A0W0WS53</accession>
<keyword evidence="1" id="KW-0812">Transmembrane</keyword>
<feature type="transmembrane region" description="Helical" evidence="1">
    <location>
        <begin position="61"/>
        <end position="80"/>
    </location>
</feature>
<gene>
    <name evidence="2" type="ORF">Lnau_1837</name>
</gene>